<protein>
    <submittedName>
        <fullName evidence="2">Uncharacterized protein</fullName>
    </submittedName>
</protein>
<dbReference type="EMBL" id="LAZR01068656">
    <property type="protein sequence ID" value="KKK49225.1"/>
    <property type="molecule type" value="Genomic_DNA"/>
</dbReference>
<keyword evidence="1" id="KW-0812">Transmembrane</keyword>
<keyword evidence="1" id="KW-1133">Transmembrane helix</keyword>
<organism evidence="2">
    <name type="scientific">marine sediment metagenome</name>
    <dbReference type="NCBI Taxonomy" id="412755"/>
    <lineage>
        <taxon>unclassified sequences</taxon>
        <taxon>metagenomes</taxon>
        <taxon>ecological metagenomes</taxon>
    </lineage>
</organism>
<reference evidence="2" key="1">
    <citation type="journal article" date="2015" name="Nature">
        <title>Complex archaea that bridge the gap between prokaryotes and eukaryotes.</title>
        <authorList>
            <person name="Spang A."/>
            <person name="Saw J.H."/>
            <person name="Jorgensen S.L."/>
            <person name="Zaremba-Niedzwiedzka K."/>
            <person name="Martijn J."/>
            <person name="Lind A.E."/>
            <person name="van Eijk R."/>
            <person name="Schleper C."/>
            <person name="Guy L."/>
            <person name="Ettema T.J."/>
        </authorList>
    </citation>
    <scope>NUCLEOTIDE SEQUENCE</scope>
</reference>
<proteinExistence type="predicted"/>
<evidence type="ECO:0000256" key="1">
    <source>
        <dbReference type="SAM" id="Phobius"/>
    </source>
</evidence>
<feature type="transmembrane region" description="Helical" evidence="1">
    <location>
        <begin position="44"/>
        <end position="61"/>
    </location>
</feature>
<gene>
    <name evidence="2" type="ORF">LCGC14_3137180</name>
</gene>
<dbReference type="AlphaFoldDB" id="A0A0F8WLU6"/>
<comment type="caution">
    <text evidence="2">The sequence shown here is derived from an EMBL/GenBank/DDBJ whole genome shotgun (WGS) entry which is preliminary data.</text>
</comment>
<feature type="transmembrane region" description="Helical" evidence="1">
    <location>
        <begin position="12"/>
        <end position="38"/>
    </location>
</feature>
<name>A0A0F8WLU6_9ZZZZ</name>
<accession>A0A0F8WLU6</accession>
<sequence>AGLAGNISLGRIVFSLSAIAVCTKIFGFAEKLVIAHFFGTADTADVYFASMGIVLSIVFLVKELIYPSLIPVFADSLPKSAYASGKLFREIFFLSDGMQFIQCNSCSK</sequence>
<evidence type="ECO:0000313" key="2">
    <source>
        <dbReference type="EMBL" id="KKK49225.1"/>
    </source>
</evidence>
<keyword evidence="1" id="KW-0472">Membrane</keyword>
<feature type="non-terminal residue" evidence="2">
    <location>
        <position position="1"/>
    </location>
</feature>